<evidence type="ECO:0000256" key="1">
    <source>
        <dbReference type="ARBA" id="ARBA00004613"/>
    </source>
</evidence>
<evidence type="ECO:0000313" key="9">
    <source>
        <dbReference type="Proteomes" id="UP000467841"/>
    </source>
</evidence>
<organism evidence="8 9">
    <name type="scientific">Microthlaspi erraticum</name>
    <dbReference type="NCBI Taxonomy" id="1685480"/>
    <lineage>
        <taxon>Eukaryota</taxon>
        <taxon>Viridiplantae</taxon>
        <taxon>Streptophyta</taxon>
        <taxon>Embryophyta</taxon>
        <taxon>Tracheophyta</taxon>
        <taxon>Spermatophyta</taxon>
        <taxon>Magnoliopsida</taxon>
        <taxon>eudicotyledons</taxon>
        <taxon>Gunneridae</taxon>
        <taxon>Pentapetalae</taxon>
        <taxon>rosids</taxon>
        <taxon>malvids</taxon>
        <taxon>Brassicales</taxon>
        <taxon>Brassicaceae</taxon>
        <taxon>Coluteocarpeae</taxon>
        <taxon>Microthlaspi</taxon>
    </lineage>
</organism>
<dbReference type="GO" id="GO:0090729">
    <property type="term" value="F:toxin activity"/>
    <property type="evidence" value="ECO:0007669"/>
    <property type="project" value="UniProtKB-KW"/>
</dbReference>
<comment type="subcellular location">
    <subcellularLocation>
        <location evidence="1">Secreted</location>
    </subcellularLocation>
</comment>
<dbReference type="SUPFAM" id="SSF57429">
    <property type="entry name" value="Crambin-like"/>
    <property type="match status" value="1"/>
</dbReference>
<keyword evidence="5" id="KW-0611">Plant defense</keyword>
<dbReference type="PANTHER" id="PTHR33920">
    <property type="entry name" value="THIONIN-2.1-RELATED"/>
    <property type="match status" value="1"/>
</dbReference>
<proteinExistence type="inferred from homology"/>
<dbReference type="OrthoDB" id="653285at2759"/>
<keyword evidence="7" id="KW-0732">Signal</keyword>
<reference evidence="8" key="1">
    <citation type="submission" date="2020-01" db="EMBL/GenBank/DDBJ databases">
        <authorList>
            <person name="Mishra B."/>
        </authorList>
    </citation>
    <scope>NUCLEOTIDE SEQUENCE [LARGE SCALE GENOMIC DNA]</scope>
</reference>
<keyword evidence="9" id="KW-1185">Reference proteome</keyword>
<sequence>MASKTVIVGVLIMSMVMAQTQVEANDCCPNAQARANFDVLKLAGVPSVTAAAASGCKLVSGYCPPGFLYGDLQNSGDVANAYCKLGCVSSACGAITTLQSSDKSEIVIGSLEQCAKACLTLCTKGSITTRGSGIA</sequence>
<dbReference type="GO" id="GO:0006952">
    <property type="term" value="P:defense response"/>
    <property type="evidence" value="ECO:0007669"/>
    <property type="project" value="UniProtKB-KW"/>
</dbReference>
<protein>
    <recommendedName>
        <fullName evidence="10">Acidic protein</fullName>
    </recommendedName>
</protein>
<evidence type="ECO:0000256" key="5">
    <source>
        <dbReference type="ARBA" id="ARBA00022821"/>
    </source>
</evidence>
<dbReference type="InterPro" id="IPR001010">
    <property type="entry name" value="Thionin"/>
</dbReference>
<evidence type="ECO:0000256" key="4">
    <source>
        <dbReference type="ARBA" id="ARBA00022656"/>
    </source>
</evidence>
<evidence type="ECO:0000256" key="2">
    <source>
        <dbReference type="ARBA" id="ARBA00009872"/>
    </source>
</evidence>
<keyword evidence="3" id="KW-0964">Secreted</keyword>
<evidence type="ECO:0000256" key="3">
    <source>
        <dbReference type="ARBA" id="ARBA00022525"/>
    </source>
</evidence>
<dbReference type="Pfam" id="PF00321">
    <property type="entry name" value="Thionin"/>
    <property type="match status" value="1"/>
</dbReference>
<evidence type="ECO:0000313" key="8">
    <source>
        <dbReference type="EMBL" id="CAA7056138.1"/>
    </source>
</evidence>
<evidence type="ECO:0008006" key="10">
    <source>
        <dbReference type="Google" id="ProtNLM"/>
    </source>
</evidence>
<evidence type="ECO:0000256" key="6">
    <source>
        <dbReference type="ARBA" id="ARBA00023157"/>
    </source>
</evidence>
<dbReference type="Gene3D" id="3.30.1350.10">
    <property type="entry name" value="Thionin-like"/>
    <property type="match status" value="1"/>
</dbReference>
<dbReference type="PANTHER" id="PTHR33920:SF2">
    <property type="entry name" value="THIONIN-2.1-RELATED"/>
    <property type="match status" value="1"/>
</dbReference>
<keyword evidence="4" id="KW-0800">Toxin</keyword>
<dbReference type="AlphaFoldDB" id="A0A6D2KUS0"/>
<keyword evidence="6" id="KW-1015">Disulfide bond</keyword>
<feature type="signal peptide" evidence="7">
    <location>
        <begin position="1"/>
        <end position="18"/>
    </location>
</feature>
<dbReference type="EMBL" id="CACVBM020001629">
    <property type="protein sequence ID" value="CAA7056138.1"/>
    <property type="molecule type" value="Genomic_DNA"/>
</dbReference>
<comment type="caution">
    <text evidence="8">The sequence shown here is derived from an EMBL/GenBank/DDBJ whole genome shotgun (WGS) entry which is preliminary data.</text>
</comment>
<gene>
    <name evidence="8" type="ORF">MERR_LOCUS43374</name>
</gene>
<feature type="chain" id="PRO_5025357535" description="Acidic protein" evidence="7">
    <location>
        <begin position="19"/>
        <end position="135"/>
    </location>
</feature>
<dbReference type="InterPro" id="IPR036391">
    <property type="entry name" value="Thionin-like_sf"/>
</dbReference>
<dbReference type="GO" id="GO:0005576">
    <property type="term" value="C:extracellular region"/>
    <property type="evidence" value="ECO:0007669"/>
    <property type="project" value="UniProtKB-SubCell"/>
</dbReference>
<evidence type="ECO:0000256" key="7">
    <source>
        <dbReference type="SAM" id="SignalP"/>
    </source>
</evidence>
<accession>A0A6D2KUS0</accession>
<comment type="similarity">
    <text evidence="2">Belongs to the plant thionin (TC 1.C.44) family.</text>
</comment>
<dbReference type="Proteomes" id="UP000467841">
    <property type="component" value="Unassembled WGS sequence"/>
</dbReference>
<name>A0A6D2KUS0_9BRAS</name>